<evidence type="ECO:0000256" key="2">
    <source>
        <dbReference type="ARBA" id="ARBA00022741"/>
    </source>
</evidence>
<gene>
    <name evidence="11" type="primary">DHX30</name>
    <name evidence="11" type="ORF">g.52272</name>
</gene>
<organism evidence="11">
    <name type="scientific">Fopius arisanus</name>
    <dbReference type="NCBI Taxonomy" id="64838"/>
    <lineage>
        <taxon>Eukaryota</taxon>
        <taxon>Metazoa</taxon>
        <taxon>Ecdysozoa</taxon>
        <taxon>Arthropoda</taxon>
        <taxon>Hexapoda</taxon>
        <taxon>Insecta</taxon>
        <taxon>Pterygota</taxon>
        <taxon>Neoptera</taxon>
        <taxon>Endopterygota</taxon>
        <taxon>Hymenoptera</taxon>
        <taxon>Apocrita</taxon>
        <taxon>Ichneumonoidea</taxon>
        <taxon>Braconidae</taxon>
        <taxon>Opiinae</taxon>
        <taxon>Fopius</taxon>
    </lineage>
</organism>
<reference evidence="11" key="1">
    <citation type="submission" date="2015-01" db="EMBL/GenBank/DDBJ databases">
        <title>Transcriptome Assembly of Fopius arisanus.</title>
        <authorList>
            <person name="Geib S."/>
        </authorList>
    </citation>
    <scope>NUCLEOTIDE SEQUENCE</scope>
</reference>
<dbReference type="Pfam" id="PF21010">
    <property type="entry name" value="HA2_C"/>
    <property type="match status" value="1"/>
</dbReference>
<dbReference type="SMART" id="SM00490">
    <property type="entry name" value="HELICc"/>
    <property type="match status" value="1"/>
</dbReference>
<dbReference type="GO" id="GO:0003724">
    <property type="term" value="F:RNA helicase activity"/>
    <property type="evidence" value="ECO:0007669"/>
    <property type="project" value="UniProtKB-EC"/>
</dbReference>
<dbReference type="PROSITE" id="PS00690">
    <property type="entry name" value="DEAH_ATP_HELICASE"/>
    <property type="match status" value="1"/>
</dbReference>
<feature type="compositionally biased region" description="Polar residues" evidence="8">
    <location>
        <begin position="1105"/>
        <end position="1119"/>
    </location>
</feature>
<dbReference type="GO" id="GO:0005524">
    <property type="term" value="F:ATP binding"/>
    <property type="evidence" value="ECO:0007669"/>
    <property type="project" value="UniProtKB-KW"/>
</dbReference>
<proteinExistence type="inferred from homology"/>
<evidence type="ECO:0000259" key="10">
    <source>
        <dbReference type="PROSITE" id="PS51194"/>
    </source>
</evidence>
<dbReference type="Gene3D" id="1.20.120.1080">
    <property type="match status" value="1"/>
</dbReference>
<dbReference type="InterPro" id="IPR002464">
    <property type="entry name" value="DNA/RNA_helicase_DEAH_CS"/>
</dbReference>
<dbReference type="PANTHER" id="PTHR18934">
    <property type="entry name" value="ATP-DEPENDENT RNA HELICASE"/>
    <property type="match status" value="1"/>
</dbReference>
<dbReference type="PANTHER" id="PTHR18934:SF257">
    <property type="entry name" value="ATP-DEPENDENT RNA HELICASE DHX30"/>
    <property type="match status" value="1"/>
</dbReference>
<keyword evidence="6" id="KW-0694">RNA-binding</keyword>
<feature type="domain" description="Helicase ATP-binding" evidence="9">
    <location>
        <begin position="331"/>
        <end position="499"/>
    </location>
</feature>
<dbReference type="GO" id="GO:0002151">
    <property type="term" value="F:G-quadruplex RNA binding"/>
    <property type="evidence" value="ECO:0007669"/>
    <property type="project" value="TreeGrafter"/>
</dbReference>
<sequence length="1119" mass="127338">MLRYGGILTRNSFFNTNISLKIKHFPRELSTPTEILISSPSKIQCSQNFHTNLWRLSPVASKDTEDVRKLKIQNLFNDNELQESIKNDAIKNNKLSKTSGVNDAPSPRTVHHVRLKDKYSIADIERMYKHPKAKIHEIYQTVGNQVPKTCVNYEFQKAGKNIDKWCCTVSVTWPEELLFSAIANTKLLAAHSASLKLLHHLENEKKLRDGKPIVFSGIDIKEQANKPVPLNITTESLEEVKFIVGKYETDIRDLLSKFEAEAHANSASSRHYESCFQTGAVIDPVGKSNPVNRLQAKIVDRNRVLQARYEDRILRSPPSDLPITDYRDQIIDTIESNQVVLIKGDTGCGKTTQVPQYIMDHFAKKSQATNCNILVAQPRRISAISLAERIADERKEQVGDVVGFQVRLSQELPNTPAGILFCTTGILLRKLQFNPKLEGCSHVIVDEAHERTINTDMLLALLKRAVVINKDLKVIIMSATINAELFQNYFNCKVIEVPGRVYPVEAHYLEDIDSLGLQTQNSYSGMLFDDRRPITTDVLQDTPNIDLVKMGELIVWITKNKPPGAILCFLPGWAEISQMRKYLEEYSVLSRRKDDVMIVPLHSKMAHYDQRKIFDTPPPHVRKIVLATDIAETGITVTDVVYVVDSCTHRQLQWHEKLGISSIKNQWASQANINQRKGRAGRVQPGVSYHFVTREMFNNLLPHPIPEIKRSSLEKTVLDGKTYSSNEKALEFFGSVPEPPAPVVIEQAVRDLVELGALDHQENLTPLGKRIAFFTVQPRLSKALLYSSIFNCVSPMLTISAAMAAESDIFTGVLQNKQAVRDVKKQYHPTSDHTSLVWLYQQWLSYANAGKFQARDFCFKSRLYPERMYTLNKVRELYGEHLLHAKMIDGPKEYHNLNENANEYAELDEMVRGVLLSGVDQVIYQRDFEIRNGLLKKGSSTFVTENGTRVSITPDSVNFKRKKWPSPYLTYVRSTHSEERRMSLVRECSMVSPLTVFLFSQAQVLGYVHKASTGEDDVNSSNQILFMMKDRKNIRLLCNKETATMLLKFRDIMWGIVRYMVANQGLPVDDQTTYDRIQDYKQQLLQVLGKMLSESANSIDEPEPNTDTRSQGTDWSDEE</sequence>
<name>A0A0C9RAH5_9HYME</name>
<keyword evidence="2" id="KW-0547">Nucleotide-binding</keyword>
<evidence type="ECO:0000256" key="8">
    <source>
        <dbReference type="SAM" id="MobiDB-lite"/>
    </source>
</evidence>
<keyword evidence="5" id="KW-0067">ATP-binding</keyword>
<evidence type="ECO:0000259" key="9">
    <source>
        <dbReference type="PROSITE" id="PS51192"/>
    </source>
</evidence>
<dbReference type="InterPro" id="IPR014001">
    <property type="entry name" value="Helicase_ATP-bd"/>
</dbReference>
<dbReference type="SMART" id="SM00847">
    <property type="entry name" value="HA2"/>
    <property type="match status" value="1"/>
</dbReference>
<keyword evidence="4" id="KW-0347">Helicase</keyword>
<dbReference type="InterPro" id="IPR027417">
    <property type="entry name" value="P-loop_NTPase"/>
</dbReference>
<dbReference type="GO" id="GO:0005634">
    <property type="term" value="C:nucleus"/>
    <property type="evidence" value="ECO:0007669"/>
    <property type="project" value="TreeGrafter"/>
</dbReference>
<dbReference type="SUPFAM" id="SSF54768">
    <property type="entry name" value="dsRNA-binding domain-like"/>
    <property type="match status" value="1"/>
</dbReference>
<dbReference type="GO" id="GO:0005737">
    <property type="term" value="C:cytoplasm"/>
    <property type="evidence" value="ECO:0007669"/>
    <property type="project" value="TreeGrafter"/>
</dbReference>
<dbReference type="Gene3D" id="3.40.50.300">
    <property type="entry name" value="P-loop containing nucleotide triphosphate hydrolases"/>
    <property type="match status" value="2"/>
</dbReference>
<dbReference type="GO" id="GO:0003678">
    <property type="term" value="F:DNA helicase activity"/>
    <property type="evidence" value="ECO:0007669"/>
    <property type="project" value="TreeGrafter"/>
</dbReference>
<feature type="region of interest" description="Disordered" evidence="8">
    <location>
        <begin position="1095"/>
        <end position="1119"/>
    </location>
</feature>
<dbReference type="PROSITE" id="PS51192">
    <property type="entry name" value="HELICASE_ATP_BIND_1"/>
    <property type="match status" value="1"/>
</dbReference>
<evidence type="ECO:0000313" key="11">
    <source>
        <dbReference type="EMBL" id="JAG75032.1"/>
    </source>
</evidence>
<dbReference type="GO" id="GO:0016787">
    <property type="term" value="F:hydrolase activity"/>
    <property type="evidence" value="ECO:0007669"/>
    <property type="project" value="UniProtKB-KW"/>
</dbReference>
<dbReference type="SMART" id="SM00487">
    <property type="entry name" value="DEXDc"/>
    <property type="match status" value="1"/>
</dbReference>
<dbReference type="FunFam" id="3.40.50.300:FF:000526">
    <property type="entry name" value="DExH-box ATP-dependent RNA helicase DExH3"/>
    <property type="match status" value="1"/>
</dbReference>
<dbReference type="InterPro" id="IPR048333">
    <property type="entry name" value="HA2_WH"/>
</dbReference>
<evidence type="ECO:0000256" key="3">
    <source>
        <dbReference type="ARBA" id="ARBA00022801"/>
    </source>
</evidence>
<dbReference type="AlphaFoldDB" id="A0A0C9RAH5"/>
<dbReference type="PROSITE" id="PS51194">
    <property type="entry name" value="HELICASE_CTER"/>
    <property type="match status" value="1"/>
</dbReference>
<protein>
    <recommendedName>
        <fullName evidence="1">RNA helicase</fullName>
        <ecNumber evidence="1">3.6.4.13</ecNumber>
    </recommendedName>
</protein>
<keyword evidence="3" id="KW-0378">Hydrolase</keyword>
<dbReference type="EMBL" id="GBYB01005265">
    <property type="protein sequence ID" value="JAG75032.1"/>
    <property type="molecule type" value="Transcribed_RNA"/>
</dbReference>
<dbReference type="EC" id="3.6.4.13" evidence="1"/>
<dbReference type="CDD" id="cd18791">
    <property type="entry name" value="SF2_C_RHA"/>
    <property type="match status" value="1"/>
</dbReference>
<feature type="domain" description="Helicase C-terminal" evidence="10">
    <location>
        <begin position="549"/>
        <end position="724"/>
    </location>
</feature>
<dbReference type="InterPro" id="IPR011545">
    <property type="entry name" value="DEAD/DEAH_box_helicase_dom"/>
</dbReference>
<evidence type="ECO:0000256" key="5">
    <source>
        <dbReference type="ARBA" id="ARBA00022840"/>
    </source>
</evidence>
<dbReference type="InterPro" id="IPR007502">
    <property type="entry name" value="Helicase-assoc_dom"/>
</dbReference>
<evidence type="ECO:0000256" key="4">
    <source>
        <dbReference type="ARBA" id="ARBA00022806"/>
    </source>
</evidence>
<accession>A0A0C9RAH5</accession>
<evidence type="ECO:0000256" key="6">
    <source>
        <dbReference type="ARBA" id="ARBA00022884"/>
    </source>
</evidence>
<dbReference type="Pfam" id="PF00270">
    <property type="entry name" value="DEAD"/>
    <property type="match status" value="1"/>
</dbReference>
<dbReference type="CDD" id="cd17917">
    <property type="entry name" value="DEXHc_RHA-like"/>
    <property type="match status" value="1"/>
</dbReference>
<evidence type="ECO:0000256" key="7">
    <source>
        <dbReference type="ARBA" id="ARBA00060772"/>
    </source>
</evidence>
<evidence type="ECO:0000256" key="1">
    <source>
        <dbReference type="ARBA" id="ARBA00012552"/>
    </source>
</evidence>
<dbReference type="Pfam" id="PF04408">
    <property type="entry name" value="WHD_HA2"/>
    <property type="match status" value="1"/>
</dbReference>
<dbReference type="InterPro" id="IPR001650">
    <property type="entry name" value="Helicase_C-like"/>
</dbReference>
<dbReference type="SUPFAM" id="SSF52540">
    <property type="entry name" value="P-loop containing nucleoside triphosphate hydrolases"/>
    <property type="match status" value="1"/>
</dbReference>
<dbReference type="Gene3D" id="3.30.160.20">
    <property type="match status" value="1"/>
</dbReference>
<comment type="similarity">
    <text evidence="7">Belongs to the DExH box helicase family.</text>
</comment>
<dbReference type="Pfam" id="PF00271">
    <property type="entry name" value="Helicase_C"/>
    <property type="match status" value="1"/>
</dbReference>